<reference evidence="2" key="1">
    <citation type="journal article" date="2007" name="PLoS ONE">
        <title>The first genome sequence of an elite grapevine cultivar (Pinot noir Vitis vinifera L.): coping with a highly heterozygous genome.</title>
        <authorList>
            <person name="Velasco R."/>
            <person name="Zharkikh A."/>
            <person name="Troggio M."/>
            <person name="Cartwright D.A."/>
            <person name="Cestaro A."/>
            <person name="Pruss D."/>
            <person name="Pindo M."/>
            <person name="FitzGerald L.M."/>
            <person name="Vezzulli S."/>
            <person name="Reid J."/>
            <person name="Malacarne G."/>
            <person name="Iliev D."/>
            <person name="Coppola G."/>
            <person name="Wardell B."/>
            <person name="Micheletti D."/>
            <person name="Macalma T."/>
            <person name="Facci M."/>
            <person name="Mitchell J.T."/>
            <person name="Perazzolli M."/>
            <person name="Eldredge G."/>
            <person name="Gatto P."/>
            <person name="Oyzerski R."/>
            <person name="Moretto M."/>
            <person name="Gutin N."/>
            <person name="Stefanini M."/>
            <person name="Chen Y."/>
            <person name="Segala C."/>
            <person name="Davenport C."/>
            <person name="Dematte L."/>
            <person name="Mraz A."/>
            <person name="Battilana J."/>
            <person name="Stormo K."/>
            <person name="Costa F."/>
            <person name="Tao Q."/>
            <person name="Si-Ammour A."/>
            <person name="Harkins T."/>
            <person name="Lackey A."/>
            <person name="Perbost C."/>
            <person name="Taillon B."/>
            <person name="Stella A."/>
            <person name="Solovyev V."/>
            <person name="Fawcett J.A."/>
            <person name="Sterck L."/>
            <person name="Vandepoele K."/>
            <person name="Grando S.M."/>
            <person name="Toppo S."/>
            <person name="Moser C."/>
            <person name="Lanchbury J."/>
            <person name="Bogden R."/>
            <person name="Skolnick M."/>
            <person name="Sgaramella V."/>
            <person name="Bhatnagar S.K."/>
            <person name="Fontana P."/>
            <person name="Gutin A."/>
            <person name="Van de Peer Y."/>
            <person name="Salamini F."/>
            <person name="Viola R."/>
        </authorList>
    </citation>
    <scope>NUCLEOTIDE SEQUENCE</scope>
</reference>
<dbReference type="SUPFAM" id="SSF56672">
    <property type="entry name" value="DNA/RNA polymerases"/>
    <property type="match status" value="1"/>
</dbReference>
<organism evidence="2">
    <name type="scientific">Vitis vinifera</name>
    <name type="common">Grape</name>
    <dbReference type="NCBI Taxonomy" id="29760"/>
    <lineage>
        <taxon>Eukaryota</taxon>
        <taxon>Viridiplantae</taxon>
        <taxon>Streptophyta</taxon>
        <taxon>Embryophyta</taxon>
        <taxon>Tracheophyta</taxon>
        <taxon>Spermatophyta</taxon>
        <taxon>Magnoliopsida</taxon>
        <taxon>eudicotyledons</taxon>
        <taxon>Gunneridae</taxon>
        <taxon>Pentapetalae</taxon>
        <taxon>rosids</taxon>
        <taxon>Vitales</taxon>
        <taxon>Vitaceae</taxon>
        <taxon>Viteae</taxon>
        <taxon>Vitis</taxon>
    </lineage>
</organism>
<dbReference type="CDD" id="cd09272">
    <property type="entry name" value="RNase_HI_RT_Ty1"/>
    <property type="match status" value="1"/>
</dbReference>
<gene>
    <name evidence="2" type="ORF">VITISV_010825</name>
</gene>
<dbReference type="InterPro" id="IPR013103">
    <property type="entry name" value="RVT_2"/>
</dbReference>
<evidence type="ECO:0000313" key="2">
    <source>
        <dbReference type="EMBL" id="CAN81881.1"/>
    </source>
</evidence>
<protein>
    <recommendedName>
        <fullName evidence="1">Reverse transcriptase Ty1/copia-type domain-containing protein</fullName>
    </recommendedName>
</protein>
<dbReference type="Pfam" id="PF07727">
    <property type="entry name" value="RVT_2"/>
    <property type="match status" value="1"/>
</dbReference>
<dbReference type="EMBL" id="AM483847">
    <property type="protein sequence ID" value="CAN81881.1"/>
    <property type="molecule type" value="Genomic_DNA"/>
</dbReference>
<name>A5C6B4_VITVI</name>
<proteinExistence type="predicted"/>
<accession>A5C6B4</accession>
<evidence type="ECO:0000259" key="1">
    <source>
        <dbReference type="Pfam" id="PF07727"/>
    </source>
</evidence>
<dbReference type="AlphaFoldDB" id="A5C6B4"/>
<dbReference type="PANTHER" id="PTHR11439">
    <property type="entry name" value="GAG-POL-RELATED RETROTRANSPOSON"/>
    <property type="match status" value="1"/>
</dbReference>
<dbReference type="PANTHER" id="PTHR11439:SF440">
    <property type="entry name" value="INTEGRASE CATALYTIC DOMAIN-CONTAINING PROTEIN"/>
    <property type="match status" value="1"/>
</dbReference>
<sequence length="569" mass="65900">MAWLMHSMEDNIANTYILIPKAKRIWDAVTLAYSKLENSSQMFELRNKARNLRQGEHDVTQYYIDLTKLWQELDLFNSPAWKDPDDAILYRNMVESDRIYDFLAGLNKGLDDVRGRPLGFKPLPQIEEIFVEIRREECRQCVTLGGSTISTIETSTLAARGSNNRAESRGNKKWCDHCQKPNHTKDTCWKLHGKPTGLQADLMAMMISRKRIGSAREFDGLYHFESASSMGDVVLTACYLINRMPSRVLKFQTPSNCLSESYPDSRSFNRQGEDSYSQLRYPTHERNIQKIWKYQMLLTAKNPTRNQEVVPKPKEKVLVGCKWVFSIKYKVDGSIEQYKAWKNGKVCRLKKALYGLKQSPRAWFGRFTKAIRRQDYKQAQVDHTLFYRRCKPVETSVDSNVKISTQEASNPVDRGRYQHLVGKLIYLSHTRPDIAFAGNLVTWRSKKQTVVARSTTEAELRLVAHEICEVLWLKILLEELEVMVKLPLRIYCDNKVAINISHNLVHHNRTKHVEVDRYFIKEKIEDGTICMTYVPTTKQAADVLTKGLPRPLFEKLLDKLGMFNLYSPA</sequence>
<dbReference type="InterPro" id="IPR043502">
    <property type="entry name" value="DNA/RNA_pol_sf"/>
</dbReference>
<feature type="domain" description="Reverse transcriptase Ty1/copia-type" evidence="1">
    <location>
        <begin position="342"/>
        <end position="389"/>
    </location>
</feature>